<organism evidence="2 3">
    <name type="scientific">Bradyrhizobium amphicarpaeae</name>
    <dbReference type="NCBI Taxonomy" id="1404768"/>
    <lineage>
        <taxon>Bacteria</taxon>
        <taxon>Pseudomonadati</taxon>
        <taxon>Pseudomonadota</taxon>
        <taxon>Alphaproteobacteria</taxon>
        <taxon>Hyphomicrobiales</taxon>
        <taxon>Nitrobacteraceae</taxon>
        <taxon>Bradyrhizobium</taxon>
    </lineage>
</organism>
<proteinExistence type="predicted"/>
<dbReference type="KEGG" id="brq:CIT40_22810"/>
<reference evidence="2 3" key="2">
    <citation type="journal article" date="2019" name="Int. J. Syst. Evol. Microbiol.">
        <title>Description and complete genome sequence of Bradyrhizobium amphicarpaeae sp. nov., harbouring photosystem and nitrogen-fixation genes.</title>
        <authorList>
            <person name="Bromfield E.S.P."/>
            <person name="Cloutier S."/>
            <person name="Nguyen H.D.T."/>
        </authorList>
    </citation>
    <scope>NUCLEOTIDE SEQUENCE [LARGE SCALE GENOMIC DNA]</scope>
    <source>
        <strain evidence="2 3">39S1MB</strain>
    </source>
</reference>
<dbReference type="EMBL" id="CP029426">
    <property type="protein sequence ID" value="AWM02582.1"/>
    <property type="molecule type" value="Genomic_DNA"/>
</dbReference>
<accession>A0A2U8PY01</accession>
<name>A0A2U8PY01_9BRAD</name>
<protein>
    <submittedName>
        <fullName evidence="2">Uncharacterized protein</fullName>
    </submittedName>
</protein>
<dbReference type="GO" id="GO:0015074">
    <property type="term" value="P:DNA integration"/>
    <property type="evidence" value="ECO:0007669"/>
    <property type="project" value="InterPro"/>
</dbReference>
<dbReference type="Proteomes" id="UP000215884">
    <property type="component" value="Chromosome"/>
</dbReference>
<dbReference type="InterPro" id="IPR013762">
    <property type="entry name" value="Integrase-like_cat_sf"/>
</dbReference>
<evidence type="ECO:0000256" key="1">
    <source>
        <dbReference type="SAM" id="MobiDB-lite"/>
    </source>
</evidence>
<keyword evidence="3" id="KW-1185">Reference proteome</keyword>
<dbReference type="GO" id="GO:0003677">
    <property type="term" value="F:DNA binding"/>
    <property type="evidence" value="ECO:0007669"/>
    <property type="project" value="InterPro"/>
</dbReference>
<feature type="compositionally biased region" description="Basic and acidic residues" evidence="1">
    <location>
        <begin position="226"/>
        <end position="238"/>
    </location>
</feature>
<sequence>MKNEIGSDVVSEFTAQRIQSIYDSSWAAGGKIAMGHDMIAKLRLLCTFGSTVLNDDASSRLSAIMGNMRFAKAASSGSQRLTIDHARAIKATAREHFGWDSIALAQAIQFHFPKLRQSDVIGEWVPLSDPTPSDIVRGNEKWVRGLRWSEVDENLILRRKVTVGRDQRDMEFNLKRAGLVAEEINRVPLSRRVGPMIVCEFSGLPWSGNEYRRKWRKVADKAGVPKDVKNAEIRKSADSSESDEVEGTFE</sequence>
<dbReference type="GO" id="GO:0006310">
    <property type="term" value="P:DNA recombination"/>
    <property type="evidence" value="ECO:0007669"/>
    <property type="project" value="InterPro"/>
</dbReference>
<reference evidence="2 3" key="1">
    <citation type="journal article" date="2017" name="Syst. Appl. Microbiol.">
        <title>Soybeans inoculated with root zone soils of Canadian native legumes harbour diverse and novel Bradyrhizobium spp. that possess agricultural potential.</title>
        <authorList>
            <person name="Bromfield E.S.P."/>
            <person name="Cloutier S."/>
            <person name="Tambong J.T."/>
            <person name="Tran Thi T.V."/>
        </authorList>
    </citation>
    <scope>NUCLEOTIDE SEQUENCE [LARGE SCALE GENOMIC DNA]</scope>
    <source>
        <strain evidence="2 3">39S1MB</strain>
    </source>
</reference>
<gene>
    <name evidence="2" type="ORF">CIT40_22810</name>
</gene>
<evidence type="ECO:0000313" key="2">
    <source>
        <dbReference type="EMBL" id="AWM02582.1"/>
    </source>
</evidence>
<feature type="region of interest" description="Disordered" evidence="1">
    <location>
        <begin position="226"/>
        <end position="250"/>
    </location>
</feature>
<feature type="compositionally biased region" description="Acidic residues" evidence="1">
    <location>
        <begin position="240"/>
        <end position="250"/>
    </location>
</feature>
<dbReference type="Gene3D" id="1.10.443.10">
    <property type="entry name" value="Intergrase catalytic core"/>
    <property type="match status" value="1"/>
</dbReference>
<evidence type="ECO:0000313" key="3">
    <source>
        <dbReference type="Proteomes" id="UP000215884"/>
    </source>
</evidence>
<dbReference type="AlphaFoldDB" id="A0A2U8PY01"/>